<sequence length="337" mass="39425">MDFGDIPTWIAAIGSTSTLVFLIKQHFDNRKHDLAIWDEQKGVIRLESLEKHRSLFTLLLKEIEDDKESVSFKGVNFLYKRIFQKNGINSFFTKPPQDHEHNSDYIFSQFEADLKAIGDSELYIYNNKDHQKVEGLFDALSVSKDKLNFEYTRKKCIGDALFQGKVSFNIFELDEHFKFTFNTVDTLRDFAGLNGIVLNFSVASYSYSPFCHKALYDCIEKAILQEELKLISKNSYLSKWNIFEPYEGLFNFLVKLRKLINEINSYGNGIELQTLSFWDIKNEGFNNRDYSKPIREYLQNLSSEVIKMDKPAHIPYDMWMDLCVNMTEARKFENKLG</sequence>
<dbReference type="Proteomes" id="UP000032427">
    <property type="component" value="Chromosome 2"/>
</dbReference>
<reference evidence="2" key="1">
    <citation type="submission" date="2014-09" db="EMBL/GenBank/DDBJ databases">
        <authorList>
            <person name="Hjerde E."/>
        </authorList>
    </citation>
    <scope>NUCLEOTIDE SEQUENCE [LARGE SCALE GENOMIC DNA]</scope>
    <source>
        <strain evidence="2">06/09/139</strain>
    </source>
</reference>
<keyword evidence="2" id="KW-1185">Reference proteome</keyword>
<organism evidence="1 2">
    <name type="scientific">Aliivibrio wodanis</name>
    <dbReference type="NCBI Taxonomy" id="80852"/>
    <lineage>
        <taxon>Bacteria</taxon>
        <taxon>Pseudomonadati</taxon>
        <taxon>Pseudomonadota</taxon>
        <taxon>Gammaproteobacteria</taxon>
        <taxon>Vibrionales</taxon>
        <taxon>Vibrionaceae</taxon>
        <taxon>Aliivibrio</taxon>
    </lineage>
</organism>
<dbReference type="STRING" id="80852.AWOD_II_0729"/>
<evidence type="ECO:0000313" key="2">
    <source>
        <dbReference type="Proteomes" id="UP000032427"/>
    </source>
</evidence>
<name>A0A090I750_9GAMM</name>
<proteinExistence type="predicted"/>
<protein>
    <submittedName>
        <fullName evidence="1">Uncharacterized protein</fullName>
    </submittedName>
</protein>
<dbReference type="HOGENOM" id="CLU_822944_0_0_6"/>
<dbReference type="PATRIC" id="fig|80852.17.peg.3510"/>
<dbReference type="AlphaFoldDB" id="A0A090I750"/>
<gene>
    <name evidence="1" type="ORF">AWOD_II_0729</name>
</gene>
<dbReference type="EMBL" id="LN554847">
    <property type="protein sequence ID" value="CED57361.1"/>
    <property type="molecule type" value="Genomic_DNA"/>
</dbReference>
<accession>A0A090I750</accession>
<evidence type="ECO:0000313" key="1">
    <source>
        <dbReference type="EMBL" id="CED57361.1"/>
    </source>
</evidence>
<dbReference type="KEGG" id="awd:AWOD_II_0729"/>